<dbReference type="Proteomes" id="UP000316733">
    <property type="component" value="Segment"/>
</dbReference>
<sequence>MIYDTRSMSIGNYDYTTYISHEIGGLGWTSYKNLKKC</sequence>
<evidence type="ECO:0000313" key="2">
    <source>
        <dbReference type="Proteomes" id="UP000316733"/>
    </source>
</evidence>
<reference evidence="2" key="1">
    <citation type="journal article" date="2020" name="bioRxiv">
        <title>Integrative omics analysis of Pseudomonas aeruginosa virus PA5oct highlights the molecular complexity of jumbo phages.</title>
        <authorList>
            <person name="Lood C."/>
            <person name="Danis-Wlodarczyk K."/>
            <person name="Blasdel B.G."/>
            <person name="Jang H.B."/>
            <person name="Vandenheuvel D."/>
            <person name="Briers Y."/>
            <person name="Noben J.-P."/>
            <person name="van Noort V."/>
            <person name="Drulis-Kawa Z."/>
            <person name="Lavigne R."/>
        </authorList>
    </citation>
    <scope>NUCLEOTIDE SEQUENCE [LARGE SCALE GENOMIC DNA]</scope>
</reference>
<dbReference type="EMBL" id="MK797984">
    <property type="protein sequence ID" value="QCG76295.1"/>
    <property type="molecule type" value="Genomic_DNA"/>
</dbReference>
<gene>
    <name evidence="1" type="ORF">EST35_0427</name>
</gene>
<keyword evidence="2" id="KW-1185">Reference proteome</keyword>
<evidence type="ECO:0000313" key="1">
    <source>
        <dbReference type="EMBL" id="QCG76295.1"/>
    </source>
</evidence>
<name>A0A4Y1LU63_9CAUD</name>
<accession>A0A4Y1LU63</accession>
<protein>
    <submittedName>
        <fullName evidence="1">Uncharacterized protein</fullName>
    </submittedName>
</protein>
<organism evidence="1 2">
    <name type="scientific">Pseudomonas phage vB_PaeM_PA5oct</name>
    <dbReference type="NCBI Taxonomy" id="2163605"/>
    <lineage>
        <taxon>Viruses</taxon>
        <taxon>Duplodnaviria</taxon>
        <taxon>Heunggongvirae</taxon>
        <taxon>Uroviricota</taxon>
        <taxon>Caudoviricetes</taxon>
        <taxon>Arenbergviridae</taxon>
        <taxon>Wroclawvirus</taxon>
        <taxon>Wroclawvirus PA5oct</taxon>
    </lineage>
</organism>
<proteinExistence type="predicted"/>